<dbReference type="GO" id="GO:0005886">
    <property type="term" value="C:plasma membrane"/>
    <property type="evidence" value="ECO:0007669"/>
    <property type="project" value="TreeGrafter"/>
</dbReference>
<dbReference type="EC" id="2.7.7.65" evidence="2"/>
<dbReference type="CDD" id="cd01949">
    <property type="entry name" value="GGDEF"/>
    <property type="match status" value="1"/>
</dbReference>
<dbReference type="SUPFAM" id="SSF55073">
    <property type="entry name" value="Nucleotide cyclase"/>
    <property type="match status" value="1"/>
</dbReference>
<dbReference type="FunFam" id="3.30.70.270:FF:000001">
    <property type="entry name" value="Diguanylate cyclase domain protein"/>
    <property type="match status" value="1"/>
</dbReference>
<reference evidence="5 6" key="1">
    <citation type="journal article" date="2013" name="Genome Announc.">
        <title>Draft Genome Sequence of Methylophaga lonarensis MPLT, a Haloalkaliphilic (Non-Methane-Utilizing) Methylotroph.</title>
        <authorList>
            <person name="Shetty S.A."/>
            <person name="Marathe N.P."/>
            <person name="Munot H."/>
            <person name="Antony C.P."/>
            <person name="Dhotre D.P."/>
            <person name="Murrell J.C."/>
            <person name="Shouche Y.S."/>
        </authorList>
    </citation>
    <scope>NUCLEOTIDE SEQUENCE [LARGE SCALE GENOMIC DNA]</scope>
    <source>
        <strain evidence="5 6">MPL</strain>
    </source>
</reference>
<accession>M7PR35</accession>
<organism evidence="5 6">
    <name type="scientific">Methylophaga lonarensis MPL</name>
    <dbReference type="NCBI Taxonomy" id="1286106"/>
    <lineage>
        <taxon>Bacteria</taxon>
        <taxon>Pseudomonadati</taxon>
        <taxon>Pseudomonadota</taxon>
        <taxon>Gammaproteobacteria</taxon>
        <taxon>Thiotrichales</taxon>
        <taxon>Piscirickettsiaceae</taxon>
        <taxon>Methylophaga</taxon>
    </lineage>
</organism>
<comment type="catalytic activity">
    <reaction evidence="3">
        <text>2 GTP = 3',3'-c-di-GMP + 2 diphosphate</text>
        <dbReference type="Rhea" id="RHEA:24898"/>
        <dbReference type="ChEBI" id="CHEBI:33019"/>
        <dbReference type="ChEBI" id="CHEBI:37565"/>
        <dbReference type="ChEBI" id="CHEBI:58805"/>
        <dbReference type="EC" id="2.7.7.65"/>
    </reaction>
</comment>
<dbReference type="EMBL" id="APHR01000039">
    <property type="protein sequence ID" value="EMR12904.1"/>
    <property type="molecule type" value="Genomic_DNA"/>
</dbReference>
<dbReference type="Gene3D" id="3.30.70.270">
    <property type="match status" value="1"/>
</dbReference>
<dbReference type="PANTHER" id="PTHR45138:SF9">
    <property type="entry name" value="DIGUANYLATE CYCLASE DGCM-RELATED"/>
    <property type="match status" value="1"/>
</dbReference>
<dbReference type="GO" id="GO:0043709">
    <property type="term" value="P:cell adhesion involved in single-species biofilm formation"/>
    <property type="evidence" value="ECO:0007669"/>
    <property type="project" value="TreeGrafter"/>
</dbReference>
<evidence type="ECO:0000313" key="6">
    <source>
        <dbReference type="Proteomes" id="UP000012019"/>
    </source>
</evidence>
<proteinExistence type="predicted"/>
<evidence type="ECO:0000259" key="4">
    <source>
        <dbReference type="PROSITE" id="PS50887"/>
    </source>
</evidence>
<dbReference type="InterPro" id="IPR029787">
    <property type="entry name" value="Nucleotide_cyclase"/>
</dbReference>
<dbReference type="InterPro" id="IPR050469">
    <property type="entry name" value="Diguanylate_Cyclase"/>
</dbReference>
<dbReference type="GO" id="GO:1902201">
    <property type="term" value="P:negative regulation of bacterial-type flagellum-dependent cell motility"/>
    <property type="evidence" value="ECO:0007669"/>
    <property type="project" value="TreeGrafter"/>
</dbReference>
<dbReference type="Proteomes" id="UP000012019">
    <property type="component" value="Unassembled WGS sequence"/>
</dbReference>
<dbReference type="PATRIC" id="fig|1286106.3.peg.1614"/>
<dbReference type="PANTHER" id="PTHR45138">
    <property type="entry name" value="REGULATORY COMPONENTS OF SENSORY TRANSDUCTION SYSTEM"/>
    <property type="match status" value="1"/>
</dbReference>
<dbReference type="GO" id="GO:0052621">
    <property type="term" value="F:diguanylate cyclase activity"/>
    <property type="evidence" value="ECO:0007669"/>
    <property type="project" value="UniProtKB-EC"/>
</dbReference>
<dbReference type="NCBIfam" id="TIGR00254">
    <property type="entry name" value="GGDEF"/>
    <property type="match status" value="1"/>
</dbReference>
<evidence type="ECO:0000256" key="2">
    <source>
        <dbReference type="ARBA" id="ARBA00012528"/>
    </source>
</evidence>
<dbReference type="eggNOG" id="COG3706">
    <property type="taxonomic scope" value="Bacteria"/>
</dbReference>
<keyword evidence="6" id="KW-1185">Reference proteome</keyword>
<dbReference type="InterPro" id="IPR043128">
    <property type="entry name" value="Rev_trsase/Diguanyl_cyclase"/>
</dbReference>
<gene>
    <name evidence="5" type="ORF">MPL1_08042</name>
</gene>
<name>M7PR35_9GAMM</name>
<dbReference type="Pfam" id="PF00990">
    <property type="entry name" value="GGDEF"/>
    <property type="match status" value="1"/>
</dbReference>
<dbReference type="PROSITE" id="PS50887">
    <property type="entry name" value="GGDEF"/>
    <property type="match status" value="1"/>
</dbReference>
<dbReference type="STRING" id="1286106.MPL1_08042"/>
<evidence type="ECO:0000256" key="3">
    <source>
        <dbReference type="ARBA" id="ARBA00034247"/>
    </source>
</evidence>
<dbReference type="AlphaFoldDB" id="M7PR35"/>
<evidence type="ECO:0000256" key="1">
    <source>
        <dbReference type="ARBA" id="ARBA00001946"/>
    </source>
</evidence>
<protein>
    <recommendedName>
        <fullName evidence="2">diguanylate cyclase</fullName>
        <ecNumber evidence="2">2.7.7.65</ecNumber>
    </recommendedName>
</protein>
<feature type="domain" description="GGDEF" evidence="4">
    <location>
        <begin position="88"/>
        <end position="220"/>
    </location>
</feature>
<dbReference type="SMART" id="SM00267">
    <property type="entry name" value="GGDEF"/>
    <property type="match status" value="1"/>
</dbReference>
<dbReference type="InterPro" id="IPR000160">
    <property type="entry name" value="GGDEF_dom"/>
</dbReference>
<sequence>MAGLLLSLLSASTSVFNWGMNPLLLTQMASLLESFTLLLALSEKVRILQYRYEQAERESQHDALTGIGNRRLLERWFKRWSNSDDSRQRLWVILIDIDNFKEVNDIHGHRAGDQVLQQLADMMTQLSRPQDILVRYGGEEFLLLAESPEPKYVVALAERLRQRFARTPHTLNDIQIPHTISLGISELQPDEDKPLEQALMRADKALYQAKDAGKNRVVMN</sequence>
<comment type="caution">
    <text evidence="5">The sequence shown here is derived from an EMBL/GenBank/DDBJ whole genome shotgun (WGS) entry which is preliminary data.</text>
</comment>
<evidence type="ECO:0000313" key="5">
    <source>
        <dbReference type="EMBL" id="EMR12904.1"/>
    </source>
</evidence>
<comment type="cofactor">
    <cofactor evidence="1">
        <name>Mg(2+)</name>
        <dbReference type="ChEBI" id="CHEBI:18420"/>
    </cofactor>
</comment>